<dbReference type="InterPro" id="IPR017853">
    <property type="entry name" value="GH"/>
</dbReference>
<dbReference type="InterPro" id="IPR013780">
    <property type="entry name" value="Glyco_hydro_b"/>
</dbReference>
<name>A0A5C4NEP6_9RHOB</name>
<dbReference type="InterPro" id="IPR011837">
    <property type="entry name" value="Glycogen_debranch_GlgX"/>
</dbReference>
<evidence type="ECO:0000313" key="6">
    <source>
        <dbReference type="EMBL" id="TNC69132.1"/>
    </source>
</evidence>
<feature type="compositionally biased region" description="Basic and acidic residues" evidence="4">
    <location>
        <begin position="480"/>
        <end position="495"/>
    </location>
</feature>
<dbReference type="NCBIfam" id="TIGR02100">
    <property type="entry name" value="glgX_debranch"/>
    <property type="match status" value="1"/>
</dbReference>
<dbReference type="AlphaFoldDB" id="A0A5C4NEP6"/>
<evidence type="ECO:0000313" key="7">
    <source>
        <dbReference type="Proteomes" id="UP000305709"/>
    </source>
</evidence>
<dbReference type="SUPFAM" id="SSF81296">
    <property type="entry name" value="E set domains"/>
    <property type="match status" value="1"/>
</dbReference>
<dbReference type="InterPro" id="IPR013783">
    <property type="entry name" value="Ig-like_fold"/>
</dbReference>
<dbReference type="Pfam" id="PF02922">
    <property type="entry name" value="CBM_48"/>
    <property type="match status" value="1"/>
</dbReference>
<evidence type="ECO:0000256" key="2">
    <source>
        <dbReference type="ARBA" id="ARBA00022801"/>
    </source>
</evidence>
<dbReference type="InterPro" id="IPR014756">
    <property type="entry name" value="Ig_E-set"/>
</dbReference>
<dbReference type="GO" id="GO:0004135">
    <property type="term" value="F:amylo-alpha-1,6-glucosidase activity"/>
    <property type="evidence" value="ECO:0007669"/>
    <property type="project" value="InterPro"/>
</dbReference>
<keyword evidence="2" id="KW-0378">Hydrolase</keyword>
<dbReference type="GO" id="GO:0005980">
    <property type="term" value="P:glycogen catabolic process"/>
    <property type="evidence" value="ECO:0007669"/>
    <property type="project" value="InterPro"/>
</dbReference>
<evidence type="ECO:0000256" key="3">
    <source>
        <dbReference type="ARBA" id="ARBA00023295"/>
    </source>
</evidence>
<feature type="region of interest" description="Disordered" evidence="4">
    <location>
        <begin position="1"/>
        <end position="24"/>
    </location>
</feature>
<evidence type="ECO:0000256" key="4">
    <source>
        <dbReference type="SAM" id="MobiDB-lite"/>
    </source>
</evidence>
<evidence type="ECO:0000256" key="1">
    <source>
        <dbReference type="ARBA" id="ARBA00008061"/>
    </source>
</evidence>
<proteinExistence type="inferred from homology"/>
<dbReference type="Pfam" id="PF00128">
    <property type="entry name" value="Alpha-amylase"/>
    <property type="match status" value="1"/>
</dbReference>
<dbReference type="InterPro" id="IPR044505">
    <property type="entry name" value="GlgX_Isoamylase_N_E_set"/>
</dbReference>
<sequence length="714" mass="80278">MKPEGSIIASGIAPHGAITSGRPTPLGATWDGGGVNFAVFSQHATRMTLCLFSPDGRWETEWIDLPERDGHVWHGYVPGLMPGQAYGFRAHGPYRPDEGHRFNPHKLLLDPYARRISGRLEWDDALFGYDRSSRHGDLTFDTRDSSNFMPRGVVVDPSFDWGEDRAPDRPLTETVIYEAHVRGLTMGRRDLALRGTFAALASEPMLDHLLKLGVTAIELLPIHAFVDDKFLLDKGLRNYWGYMTLGFFAPEPRYMTTGQLADVQAMVKRFHAAGIEVLLDVVYNHTAEGNQMGPTLSFRGLDNASYYRLAESPRYYINDTGTGNTLNMDHPYVMRMVLDSLRYWVEQVRVDGFRFDLATTLGRTARGFDRNHPFLQAIRQDPVLSRVKLIAEPWDVGPGGYQLGAFPAPFLEWNDKFRDQVRRFWRNEEGMVRKLAMRLSGSALKFDHDGRAATSSVNFVTAHDGFTLMDVVSYAHKHNEANGEDNRDGHGDNHSDNLGVEGPTEDRAILARRARRRRNMMATLMLAQGTPMILAGDELGNSQSGNNNAYCQDNEIGWVDWDNADADFLAFCREVVALRARHPILRQKRFLHSRSRSIDGHVDLFWRRADGMPMTEVDWNNGGQKLIAVEMRVAAGTPDHITRAFREDAVFCVFNAGEESLVFLPEHTLDRGWVLRLDTATPGEPPVRVHRALKVAADSVVVLALEPVPLSPKS</sequence>
<dbReference type="Gene3D" id="3.20.20.80">
    <property type="entry name" value="Glycosidases"/>
    <property type="match status" value="1"/>
</dbReference>
<reference evidence="6 7" key="1">
    <citation type="submission" date="2019-06" db="EMBL/GenBank/DDBJ databases">
        <authorList>
            <person name="Jiang L."/>
        </authorList>
    </citation>
    <scope>NUCLEOTIDE SEQUENCE [LARGE SCALE GENOMIC DNA]</scope>
    <source>
        <strain evidence="6 7">YIM 48858</strain>
    </source>
</reference>
<dbReference type="Proteomes" id="UP000305709">
    <property type="component" value="Unassembled WGS sequence"/>
</dbReference>
<dbReference type="SMART" id="SM00642">
    <property type="entry name" value="Aamy"/>
    <property type="match status" value="1"/>
</dbReference>
<dbReference type="EMBL" id="VDFV01000022">
    <property type="protein sequence ID" value="TNC69132.1"/>
    <property type="molecule type" value="Genomic_DNA"/>
</dbReference>
<dbReference type="CDD" id="cd11326">
    <property type="entry name" value="AmyAc_Glg_debranch"/>
    <property type="match status" value="1"/>
</dbReference>
<dbReference type="SUPFAM" id="SSF51011">
    <property type="entry name" value="Glycosyl hydrolase domain"/>
    <property type="match status" value="1"/>
</dbReference>
<evidence type="ECO:0000259" key="5">
    <source>
        <dbReference type="SMART" id="SM00642"/>
    </source>
</evidence>
<dbReference type="Gene3D" id="2.60.40.10">
    <property type="entry name" value="Immunoglobulins"/>
    <property type="match status" value="1"/>
</dbReference>
<dbReference type="CDD" id="cd02856">
    <property type="entry name" value="E_set_GDE_Isoamylase_N"/>
    <property type="match status" value="1"/>
</dbReference>
<comment type="similarity">
    <text evidence="1">Belongs to the glycosyl hydrolase 13 family.</text>
</comment>
<dbReference type="PANTHER" id="PTHR43002">
    <property type="entry name" value="GLYCOGEN DEBRANCHING ENZYME"/>
    <property type="match status" value="1"/>
</dbReference>
<dbReference type="OrthoDB" id="3236218at2"/>
<keyword evidence="3" id="KW-0326">Glycosidase</keyword>
<dbReference type="SUPFAM" id="SSF51445">
    <property type="entry name" value="(Trans)glycosidases"/>
    <property type="match status" value="1"/>
</dbReference>
<protein>
    <submittedName>
        <fullName evidence="6">Glycogen debranching protein GlgX</fullName>
    </submittedName>
</protein>
<comment type="caution">
    <text evidence="6">The sequence shown here is derived from an EMBL/GenBank/DDBJ whole genome shotgun (WGS) entry which is preliminary data.</text>
</comment>
<dbReference type="InterPro" id="IPR004193">
    <property type="entry name" value="Glyco_hydro_13_N"/>
</dbReference>
<dbReference type="InterPro" id="IPR006047">
    <property type="entry name" value="GH13_cat_dom"/>
</dbReference>
<organism evidence="6 7">
    <name type="scientific">Rubellimicrobium roseum</name>
    <dbReference type="NCBI Taxonomy" id="687525"/>
    <lineage>
        <taxon>Bacteria</taxon>
        <taxon>Pseudomonadati</taxon>
        <taxon>Pseudomonadota</taxon>
        <taxon>Alphaproteobacteria</taxon>
        <taxon>Rhodobacterales</taxon>
        <taxon>Roseobacteraceae</taxon>
        <taxon>Rubellimicrobium</taxon>
    </lineage>
</organism>
<feature type="domain" description="Glycosyl hydrolase family 13 catalytic" evidence="5">
    <location>
        <begin position="174"/>
        <end position="579"/>
    </location>
</feature>
<accession>A0A5C4NEP6</accession>
<dbReference type="RefSeq" id="WP_139082331.1">
    <property type="nucleotide sequence ID" value="NZ_VDFV01000022.1"/>
</dbReference>
<gene>
    <name evidence="6" type="primary">glgX</name>
    <name evidence="6" type="ORF">FHG71_14090</name>
</gene>
<keyword evidence="7" id="KW-1185">Reference proteome</keyword>
<dbReference type="Gene3D" id="2.60.40.1180">
    <property type="entry name" value="Golgi alpha-mannosidase II"/>
    <property type="match status" value="1"/>
</dbReference>
<feature type="region of interest" description="Disordered" evidence="4">
    <location>
        <begin position="480"/>
        <end position="506"/>
    </location>
</feature>